<dbReference type="Proteomes" id="UP000256645">
    <property type="component" value="Unassembled WGS sequence"/>
</dbReference>
<dbReference type="GO" id="GO:0005737">
    <property type="term" value="C:cytoplasm"/>
    <property type="evidence" value="ECO:0007669"/>
    <property type="project" value="TreeGrafter"/>
</dbReference>
<dbReference type="EMBL" id="PDLM01000002">
    <property type="protein sequence ID" value="RDW85205.1"/>
    <property type="molecule type" value="Genomic_DNA"/>
</dbReference>
<dbReference type="STRING" id="1849047.A0A3D8SFU6"/>
<feature type="domain" description="Sulfatase N-terminal" evidence="3">
    <location>
        <begin position="18"/>
        <end position="356"/>
    </location>
</feature>
<dbReference type="PANTHER" id="PTHR45953:SF1">
    <property type="entry name" value="IDURONATE 2-SULFATASE"/>
    <property type="match status" value="1"/>
</dbReference>
<keyword evidence="2" id="KW-0378">Hydrolase</keyword>
<dbReference type="Gene3D" id="3.40.720.10">
    <property type="entry name" value="Alkaline Phosphatase, subunit A"/>
    <property type="match status" value="1"/>
</dbReference>
<dbReference type="CDD" id="cd16150">
    <property type="entry name" value="sulfatase_like"/>
    <property type="match status" value="1"/>
</dbReference>
<evidence type="ECO:0000313" key="4">
    <source>
        <dbReference type="EMBL" id="RDW85205.1"/>
    </source>
</evidence>
<dbReference type="InterPro" id="IPR017850">
    <property type="entry name" value="Alkaline_phosphatase_core_sf"/>
</dbReference>
<comment type="caution">
    <text evidence="4">The sequence shown here is derived from an EMBL/GenBank/DDBJ whole genome shotgun (WGS) entry which is preliminary data.</text>
</comment>
<dbReference type="OrthoDB" id="3462880at2759"/>
<dbReference type="PANTHER" id="PTHR45953">
    <property type="entry name" value="IDURONATE 2-SULFATASE"/>
    <property type="match status" value="1"/>
</dbReference>
<keyword evidence="5" id="KW-1185">Reference proteome</keyword>
<organism evidence="4 5">
    <name type="scientific">Coleophoma cylindrospora</name>
    <dbReference type="NCBI Taxonomy" id="1849047"/>
    <lineage>
        <taxon>Eukaryota</taxon>
        <taxon>Fungi</taxon>
        <taxon>Dikarya</taxon>
        <taxon>Ascomycota</taxon>
        <taxon>Pezizomycotina</taxon>
        <taxon>Leotiomycetes</taxon>
        <taxon>Helotiales</taxon>
        <taxon>Dermateaceae</taxon>
        <taxon>Coleophoma</taxon>
    </lineage>
</organism>
<gene>
    <name evidence="4" type="ORF">BP6252_02795</name>
</gene>
<keyword evidence="1" id="KW-0479">Metal-binding</keyword>
<protein>
    <submittedName>
        <fullName evidence="4">Alkaline-phosphatase core protein</fullName>
    </submittedName>
</protein>
<evidence type="ECO:0000256" key="1">
    <source>
        <dbReference type="ARBA" id="ARBA00022723"/>
    </source>
</evidence>
<dbReference type="GO" id="GO:0046872">
    <property type="term" value="F:metal ion binding"/>
    <property type="evidence" value="ECO:0007669"/>
    <property type="project" value="UniProtKB-KW"/>
</dbReference>
<dbReference type="AlphaFoldDB" id="A0A3D8SFU6"/>
<dbReference type="GO" id="GO:0004423">
    <property type="term" value="F:iduronate-2-sulfatase activity"/>
    <property type="evidence" value="ECO:0007669"/>
    <property type="project" value="TreeGrafter"/>
</dbReference>
<name>A0A3D8SFU6_9HELO</name>
<reference evidence="4 5" key="1">
    <citation type="journal article" date="2018" name="IMA Fungus">
        <title>IMA Genome-F 9: Draft genome sequence of Annulohypoxylon stygium, Aspergillus mulundensis, Berkeleyomyces basicola (syn. Thielaviopsis basicola), Ceratocystis smalleyi, two Cercospora beticola strains, Coleophoma cylindrospora, Fusarium fracticaudum, Phialophora cf. hyalina, and Morchella septimelata.</title>
        <authorList>
            <person name="Wingfield B.D."/>
            <person name="Bills G.F."/>
            <person name="Dong Y."/>
            <person name="Huang W."/>
            <person name="Nel W.J."/>
            <person name="Swalarsk-Parry B.S."/>
            <person name="Vaghefi N."/>
            <person name="Wilken P.M."/>
            <person name="An Z."/>
            <person name="de Beer Z.W."/>
            <person name="De Vos L."/>
            <person name="Chen L."/>
            <person name="Duong T.A."/>
            <person name="Gao Y."/>
            <person name="Hammerbacher A."/>
            <person name="Kikkert J.R."/>
            <person name="Li Y."/>
            <person name="Li H."/>
            <person name="Li K."/>
            <person name="Li Q."/>
            <person name="Liu X."/>
            <person name="Ma X."/>
            <person name="Naidoo K."/>
            <person name="Pethybridge S.J."/>
            <person name="Sun J."/>
            <person name="Steenkamp E.T."/>
            <person name="van der Nest M.A."/>
            <person name="van Wyk S."/>
            <person name="Wingfield M.J."/>
            <person name="Xiong C."/>
            <person name="Yue Q."/>
            <person name="Zhang X."/>
        </authorList>
    </citation>
    <scope>NUCLEOTIDE SEQUENCE [LARGE SCALE GENOMIC DNA]</scope>
    <source>
        <strain evidence="4 5">BP6252</strain>
    </source>
</reference>
<sequence>MALPRPGSDSSKAAVERPNLLIFMPDQLRYDSLGCFGNKIVKTPNIDAFAEASTKFTNCYLQATVCSQSRCSLYTGQYPHISGHRSLENLIKPWEPNMFRSLKENGYHVACLAPRGDTFAPTVTELSLTEYGFLETPEFMPKFGAGGGPKECPEDIWSRLFYKGLRGPEKAVDYDEAAIRSALKWLQCPPEGPWVLYLPLIFPHCPFQVEEPYFSMYERREMPIPISPSEKTGYEPRYFEANRQRYATERATEDVWKEIAATYYGMISRLDDQFGRVMEGLRQTNVHDKTITMFYTDHGEYLGDHGMIEKWPSGVSEVLAREPMIIGGAGLPIGQVCDDVCEMVDLLPTVFELCGISEHFPHNGTSLVPTILDGTKHPKKYAYTEGGFLTSEEPLLEQAPYPYDIKSVLQHEDTTLVGKAVSMRDKNWCYVYRLYEPAELYNRKTDIGELHNLAADPLYADVVREMQAEMFRWMMETTDLLPFEKDARFPPVSLESPKEQYLRRLQKQEEASGNESCTSRIMEWTDL</sequence>
<evidence type="ECO:0000313" key="5">
    <source>
        <dbReference type="Proteomes" id="UP000256645"/>
    </source>
</evidence>
<dbReference type="InterPro" id="IPR000917">
    <property type="entry name" value="Sulfatase_N"/>
</dbReference>
<dbReference type="Pfam" id="PF00884">
    <property type="entry name" value="Sulfatase"/>
    <property type="match status" value="1"/>
</dbReference>
<evidence type="ECO:0000256" key="2">
    <source>
        <dbReference type="ARBA" id="ARBA00022801"/>
    </source>
</evidence>
<dbReference type="SUPFAM" id="SSF53649">
    <property type="entry name" value="Alkaline phosphatase-like"/>
    <property type="match status" value="1"/>
</dbReference>
<evidence type="ECO:0000259" key="3">
    <source>
        <dbReference type="Pfam" id="PF00884"/>
    </source>
</evidence>
<accession>A0A3D8SFU6</accession>
<proteinExistence type="predicted"/>